<organism evidence="2 3">
    <name type="scientific">Cyclotella cryptica</name>
    <dbReference type="NCBI Taxonomy" id="29204"/>
    <lineage>
        <taxon>Eukaryota</taxon>
        <taxon>Sar</taxon>
        <taxon>Stramenopiles</taxon>
        <taxon>Ochrophyta</taxon>
        <taxon>Bacillariophyta</taxon>
        <taxon>Coscinodiscophyceae</taxon>
        <taxon>Thalassiosirophycidae</taxon>
        <taxon>Stephanodiscales</taxon>
        <taxon>Stephanodiscaceae</taxon>
        <taxon>Cyclotella</taxon>
    </lineage>
</organism>
<dbReference type="EMBL" id="JABMIG020000010">
    <property type="protein sequence ID" value="KAL3804034.1"/>
    <property type="molecule type" value="Genomic_DNA"/>
</dbReference>
<name>A0ABD3QV08_9STRA</name>
<feature type="region of interest" description="Disordered" evidence="1">
    <location>
        <begin position="1"/>
        <end position="23"/>
    </location>
</feature>
<accession>A0ABD3QV08</accession>
<comment type="caution">
    <text evidence="2">The sequence shown here is derived from an EMBL/GenBank/DDBJ whole genome shotgun (WGS) entry which is preliminary data.</text>
</comment>
<reference evidence="2 3" key="1">
    <citation type="journal article" date="2020" name="G3 (Bethesda)">
        <title>Improved Reference Genome for Cyclotella cryptica CCMP332, a Model for Cell Wall Morphogenesis, Salinity Adaptation, and Lipid Production in Diatoms (Bacillariophyta).</title>
        <authorList>
            <person name="Roberts W.R."/>
            <person name="Downey K.M."/>
            <person name="Ruck E.C."/>
            <person name="Traller J.C."/>
            <person name="Alverson A.J."/>
        </authorList>
    </citation>
    <scope>NUCLEOTIDE SEQUENCE [LARGE SCALE GENOMIC DNA]</scope>
    <source>
        <strain evidence="2 3">CCMP332</strain>
    </source>
</reference>
<feature type="compositionally biased region" description="Basic and acidic residues" evidence="1">
    <location>
        <begin position="110"/>
        <end position="121"/>
    </location>
</feature>
<dbReference type="Proteomes" id="UP001516023">
    <property type="component" value="Unassembled WGS sequence"/>
</dbReference>
<evidence type="ECO:0000313" key="2">
    <source>
        <dbReference type="EMBL" id="KAL3804034.1"/>
    </source>
</evidence>
<evidence type="ECO:0000313" key="3">
    <source>
        <dbReference type="Proteomes" id="UP001516023"/>
    </source>
</evidence>
<gene>
    <name evidence="2" type="ORF">HJC23_006425</name>
</gene>
<proteinExistence type="predicted"/>
<protein>
    <submittedName>
        <fullName evidence="2">Uncharacterized protein</fullName>
    </submittedName>
</protein>
<feature type="region of interest" description="Disordered" evidence="1">
    <location>
        <begin position="110"/>
        <end position="132"/>
    </location>
</feature>
<evidence type="ECO:0000256" key="1">
    <source>
        <dbReference type="SAM" id="MobiDB-lite"/>
    </source>
</evidence>
<sequence>MTTEQTTPEEEDPKDVSNHDFEPVAVQCRRPTRRNIGLSSSLNAGTVLSPRRTHDAALKSSFTSDNDRRAGLAGTHGRLSQSFIEMSGEGLDRETIDDILKDLDDEDVCKKDESVSGEIKRTGPRHGLSIDRRPLLRSIESQKSMHFSVQDDDP</sequence>
<dbReference type="AlphaFoldDB" id="A0ABD3QV08"/>
<keyword evidence="3" id="KW-1185">Reference proteome</keyword>
<feature type="region of interest" description="Disordered" evidence="1">
    <location>
        <begin position="58"/>
        <end position="83"/>
    </location>
</feature>